<accession>A0ABV9YQX8</accession>
<feature type="compositionally biased region" description="Basic and acidic residues" evidence="1">
    <location>
        <begin position="51"/>
        <end position="70"/>
    </location>
</feature>
<dbReference type="InterPro" id="IPR008613">
    <property type="entry name" value="Excalibur_Ca-bd_domain"/>
</dbReference>
<dbReference type="RefSeq" id="WP_378037285.1">
    <property type="nucleotide sequence ID" value="NZ_JBHSIV010000018.1"/>
</dbReference>
<dbReference type="Proteomes" id="UP001595947">
    <property type="component" value="Unassembled WGS sequence"/>
</dbReference>
<feature type="compositionally biased region" description="Low complexity" evidence="1">
    <location>
        <begin position="86"/>
        <end position="107"/>
    </location>
</feature>
<feature type="compositionally biased region" description="Acidic residues" evidence="1">
    <location>
        <begin position="108"/>
        <end position="119"/>
    </location>
</feature>
<sequence>MKRIASTMTVSAILVLAPVGVAGIASAAPYYSSCAAAFAAGQSDIRIGEPGYRKGLDRDGDGVACEREEGSGSSSNSGSGSGSGSGSNNSSAGESTSSDSSQISSDEGSQDSEDSDDSTGDQVEVVPTGGAETGDGSTADYTSWWFGGGLVAGLAGLLTARRHRAGTVSAGG</sequence>
<evidence type="ECO:0000259" key="3">
    <source>
        <dbReference type="SMART" id="SM00894"/>
    </source>
</evidence>
<keyword evidence="5" id="KW-1185">Reference proteome</keyword>
<reference evidence="5" key="1">
    <citation type="journal article" date="2019" name="Int. J. Syst. Evol. Microbiol.">
        <title>The Global Catalogue of Microorganisms (GCM) 10K type strain sequencing project: providing services to taxonomists for standard genome sequencing and annotation.</title>
        <authorList>
            <consortium name="The Broad Institute Genomics Platform"/>
            <consortium name="The Broad Institute Genome Sequencing Center for Infectious Disease"/>
            <person name="Wu L."/>
            <person name="Ma J."/>
        </authorList>
    </citation>
    <scope>NUCLEOTIDE SEQUENCE [LARGE SCALE GENOMIC DNA]</scope>
    <source>
        <strain evidence="5">CGMCC 4.7093</strain>
    </source>
</reference>
<name>A0ABV9YQX8_9PSEU</name>
<dbReference type="SMART" id="SM00894">
    <property type="entry name" value="Excalibur"/>
    <property type="match status" value="1"/>
</dbReference>
<feature type="region of interest" description="Disordered" evidence="1">
    <location>
        <begin position="51"/>
        <end position="141"/>
    </location>
</feature>
<dbReference type="EMBL" id="JBHSIV010000018">
    <property type="protein sequence ID" value="MFC5063940.1"/>
    <property type="molecule type" value="Genomic_DNA"/>
</dbReference>
<evidence type="ECO:0000313" key="4">
    <source>
        <dbReference type="EMBL" id="MFC5063940.1"/>
    </source>
</evidence>
<comment type="caution">
    <text evidence="4">The sequence shown here is derived from an EMBL/GenBank/DDBJ whole genome shotgun (WGS) entry which is preliminary data.</text>
</comment>
<gene>
    <name evidence="4" type="ORF">ACFPBZ_17095</name>
</gene>
<evidence type="ECO:0000256" key="1">
    <source>
        <dbReference type="SAM" id="MobiDB-lite"/>
    </source>
</evidence>
<keyword evidence="2" id="KW-0732">Signal</keyword>
<feature type="signal peptide" evidence="2">
    <location>
        <begin position="1"/>
        <end position="27"/>
    </location>
</feature>
<organism evidence="4 5">
    <name type="scientific">Actinomycetospora atypica</name>
    <dbReference type="NCBI Taxonomy" id="1290095"/>
    <lineage>
        <taxon>Bacteria</taxon>
        <taxon>Bacillati</taxon>
        <taxon>Actinomycetota</taxon>
        <taxon>Actinomycetes</taxon>
        <taxon>Pseudonocardiales</taxon>
        <taxon>Pseudonocardiaceae</taxon>
        <taxon>Actinomycetospora</taxon>
    </lineage>
</organism>
<feature type="chain" id="PRO_5045220471" evidence="2">
    <location>
        <begin position="28"/>
        <end position="172"/>
    </location>
</feature>
<protein>
    <submittedName>
        <fullName evidence="4">Excalibur calcium-binding domain-containing protein</fullName>
    </submittedName>
</protein>
<dbReference type="Pfam" id="PF05901">
    <property type="entry name" value="Excalibur"/>
    <property type="match status" value="1"/>
</dbReference>
<evidence type="ECO:0000256" key="2">
    <source>
        <dbReference type="SAM" id="SignalP"/>
    </source>
</evidence>
<proteinExistence type="predicted"/>
<evidence type="ECO:0000313" key="5">
    <source>
        <dbReference type="Proteomes" id="UP001595947"/>
    </source>
</evidence>
<feature type="domain" description="Excalibur calcium-binding" evidence="3">
    <location>
        <begin position="30"/>
        <end position="66"/>
    </location>
</feature>